<reference evidence="6" key="2">
    <citation type="submission" date="2021-12" db="EMBL/GenBank/DDBJ databases">
        <title>Resequencing data analysis of finger millet.</title>
        <authorList>
            <person name="Hatakeyama M."/>
            <person name="Aluri S."/>
            <person name="Balachadran M.T."/>
            <person name="Sivarajan S.R."/>
            <person name="Poveda L."/>
            <person name="Shimizu-Inatsugi R."/>
            <person name="Schlapbach R."/>
            <person name="Sreeman S.M."/>
            <person name="Shimizu K.K."/>
        </authorList>
    </citation>
    <scope>NUCLEOTIDE SEQUENCE</scope>
</reference>
<gene>
    <name evidence="6" type="primary">gb23647</name>
    <name evidence="6" type="ORF">PR202_gb23647</name>
</gene>
<dbReference type="GO" id="GO:0003676">
    <property type="term" value="F:nucleic acid binding"/>
    <property type="evidence" value="ECO:0007669"/>
    <property type="project" value="InterPro"/>
</dbReference>
<feature type="compositionally biased region" description="Basic and acidic residues" evidence="4">
    <location>
        <begin position="244"/>
        <end position="257"/>
    </location>
</feature>
<keyword evidence="3" id="KW-0862">Zinc</keyword>
<dbReference type="InterPro" id="IPR036236">
    <property type="entry name" value="Znf_C2H2_sf"/>
</dbReference>
<feature type="region of interest" description="Disordered" evidence="4">
    <location>
        <begin position="293"/>
        <end position="414"/>
    </location>
</feature>
<dbReference type="Proteomes" id="UP001054889">
    <property type="component" value="Unassembled WGS sequence"/>
</dbReference>
<feature type="compositionally biased region" description="Acidic residues" evidence="4">
    <location>
        <begin position="221"/>
        <end position="243"/>
    </location>
</feature>
<dbReference type="InterPro" id="IPR013087">
    <property type="entry name" value="Znf_C2H2_type"/>
</dbReference>
<feature type="region of interest" description="Disordered" evidence="4">
    <location>
        <begin position="197"/>
        <end position="270"/>
    </location>
</feature>
<name>A0AAV5FKM2_ELECO</name>
<dbReference type="SMART" id="SM00451">
    <property type="entry name" value="ZnF_U1"/>
    <property type="match status" value="1"/>
</dbReference>
<keyword evidence="1" id="KW-0479">Metal-binding</keyword>
<feature type="region of interest" description="Disordered" evidence="4">
    <location>
        <begin position="99"/>
        <end position="128"/>
    </location>
</feature>
<dbReference type="SUPFAM" id="SSF57667">
    <property type="entry name" value="beta-beta-alpha zinc fingers"/>
    <property type="match status" value="1"/>
</dbReference>
<evidence type="ECO:0000313" key="6">
    <source>
        <dbReference type="EMBL" id="GJN34935.1"/>
    </source>
</evidence>
<dbReference type="Pfam" id="PF12171">
    <property type="entry name" value="zf-C2H2_jaz"/>
    <property type="match status" value="1"/>
</dbReference>
<keyword evidence="2" id="KW-0863">Zinc-finger</keyword>
<feature type="compositionally biased region" description="Basic and acidic residues" evidence="4">
    <location>
        <begin position="99"/>
        <end position="119"/>
    </location>
</feature>
<dbReference type="GO" id="GO:0008270">
    <property type="term" value="F:zinc ion binding"/>
    <property type="evidence" value="ECO:0007669"/>
    <property type="project" value="UniProtKB-KW"/>
</dbReference>
<dbReference type="InterPro" id="IPR003604">
    <property type="entry name" value="Matrin/U1-like-C_Znf_C2H2"/>
</dbReference>
<reference evidence="6" key="1">
    <citation type="journal article" date="2018" name="DNA Res.">
        <title>Multiple hybrid de novo genome assembly of finger millet, an orphan allotetraploid crop.</title>
        <authorList>
            <person name="Hatakeyama M."/>
            <person name="Aluri S."/>
            <person name="Balachadran M.T."/>
            <person name="Sivarajan S.R."/>
            <person name="Patrignani A."/>
            <person name="Gruter S."/>
            <person name="Poveda L."/>
            <person name="Shimizu-Inatsugi R."/>
            <person name="Baeten J."/>
            <person name="Francoijs K.J."/>
            <person name="Nataraja K.N."/>
            <person name="Reddy Y.A.N."/>
            <person name="Phadnis S."/>
            <person name="Ravikumar R.L."/>
            <person name="Schlapbach R."/>
            <person name="Sreeman S.M."/>
            <person name="Shimizu K.K."/>
        </authorList>
    </citation>
    <scope>NUCLEOTIDE SEQUENCE</scope>
</reference>
<dbReference type="Pfam" id="PF21884">
    <property type="entry name" value="ZUO1-like_ZHD"/>
    <property type="match status" value="1"/>
</dbReference>
<dbReference type="InterPro" id="IPR054076">
    <property type="entry name" value="ZUO1-like_ZHD"/>
</dbReference>
<dbReference type="AlphaFoldDB" id="A0AAV5FKM2"/>
<keyword evidence="7" id="KW-1185">Reference proteome</keyword>
<dbReference type="PANTHER" id="PTHR45495:SF1">
    <property type="entry name" value="DNAJ PROTEIN JJJ1 HOMOLOG"/>
    <property type="match status" value="1"/>
</dbReference>
<sequence>MGVQEPASPPVIGNLDSPYAQVTAFYSYWLGFATVMDFGWAAEWDSARGENRRLRRLMEEDNKKAMRKARREYNDAVRGLAAFCKKRDKRVVDMALKKKAEEEKRKAEERERKKEEEKRRKERAMAYQEPEWARVEEEEGLFDEEEMRAKRKEEFYCVACNKKFKSDKQWKNHEQSKKHREKIAELRMAFKEEEAALKEAEEVEGDGDEVDVGFDFKPTQESDENESEWSDAAEELAEELEEGLEVHDKEDGDKDLDNAEQEVGSYDETSVLEAMLSRRKNKGGYVVPPAEVSSVGAELEDDDISEFNNVKKKGRRRRASKKEQGESTYADNEQQRKPEVQPESGHDNDENGVDEKMEGPSSSNEDDASTKGDQQKVKGKNGNSKKNKRTRNPQKRKQMFLLTRRVHQKGKSKR</sequence>
<dbReference type="PANTHER" id="PTHR45495">
    <property type="entry name" value="DNAJ PROTEIN JJJ1 HOMOLOG"/>
    <property type="match status" value="1"/>
</dbReference>
<feature type="compositionally biased region" description="Basic and acidic residues" evidence="4">
    <location>
        <begin position="333"/>
        <end position="358"/>
    </location>
</feature>
<dbReference type="PROSITE" id="PS00028">
    <property type="entry name" value="ZINC_FINGER_C2H2_1"/>
    <property type="match status" value="1"/>
</dbReference>
<feature type="compositionally biased region" description="Acidic residues" evidence="4">
    <location>
        <begin position="201"/>
        <end position="212"/>
    </location>
</feature>
<evidence type="ECO:0000256" key="4">
    <source>
        <dbReference type="SAM" id="MobiDB-lite"/>
    </source>
</evidence>
<proteinExistence type="predicted"/>
<dbReference type="Gene3D" id="3.30.160.60">
    <property type="entry name" value="Classic Zinc Finger"/>
    <property type="match status" value="1"/>
</dbReference>
<evidence type="ECO:0000256" key="1">
    <source>
        <dbReference type="ARBA" id="ARBA00022723"/>
    </source>
</evidence>
<evidence type="ECO:0000256" key="2">
    <source>
        <dbReference type="ARBA" id="ARBA00022771"/>
    </source>
</evidence>
<feature type="domain" description="C2H2-type" evidence="5">
    <location>
        <begin position="157"/>
        <end position="179"/>
    </location>
</feature>
<comment type="caution">
    <text evidence="6">The sequence shown here is derived from an EMBL/GenBank/DDBJ whole genome shotgun (WGS) entry which is preliminary data.</text>
</comment>
<feature type="compositionally biased region" description="Basic residues" evidence="4">
    <location>
        <begin position="310"/>
        <end position="320"/>
    </location>
</feature>
<organism evidence="6 7">
    <name type="scientific">Eleusine coracana subsp. coracana</name>
    <dbReference type="NCBI Taxonomy" id="191504"/>
    <lineage>
        <taxon>Eukaryota</taxon>
        <taxon>Viridiplantae</taxon>
        <taxon>Streptophyta</taxon>
        <taxon>Embryophyta</taxon>
        <taxon>Tracheophyta</taxon>
        <taxon>Spermatophyta</taxon>
        <taxon>Magnoliopsida</taxon>
        <taxon>Liliopsida</taxon>
        <taxon>Poales</taxon>
        <taxon>Poaceae</taxon>
        <taxon>PACMAD clade</taxon>
        <taxon>Chloridoideae</taxon>
        <taxon>Cynodonteae</taxon>
        <taxon>Eleusininae</taxon>
        <taxon>Eleusine</taxon>
    </lineage>
</organism>
<accession>A0AAV5FKM2</accession>
<protein>
    <recommendedName>
        <fullName evidence="5">C2H2-type domain-containing protein</fullName>
    </recommendedName>
</protein>
<dbReference type="InterPro" id="IPR044648">
    <property type="entry name" value="JJJ1_plant"/>
</dbReference>
<evidence type="ECO:0000256" key="3">
    <source>
        <dbReference type="ARBA" id="ARBA00022833"/>
    </source>
</evidence>
<dbReference type="EMBL" id="BQKI01000086">
    <property type="protein sequence ID" value="GJN34935.1"/>
    <property type="molecule type" value="Genomic_DNA"/>
</dbReference>
<evidence type="ECO:0000259" key="5">
    <source>
        <dbReference type="PROSITE" id="PS00028"/>
    </source>
</evidence>
<evidence type="ECO:0000313" key="7">
    <source>
        <dbReference type="Proteomes" id="UP001054889"/>
    </source>
</evidence>
<dbReference type="InterPro" id="IPR022755">
    <property type="entry name" value="Znf_C2H2_jaz"/>
</dbReference>
<feature type="compositionally biased region" description="Basic residues" evidence="4">
    <location>
        <begin position="377"/>
        <end position="414"/>
    </location>
</feature>